<dbReference type="GO" id="GO:0043022">
    <property type="term" value="F:ribosome binding"/>
    <property type="evidence" value="ECO:0007669"/>
    <property type="project" value="InterPro"/>
</dbReference>
<protein>
    <submittedName>
        <fullName evidence="2">Uncharacterized protein</fullName>
    </submittedName>
</protein>
<dbReference type="Proteomes" id="UP000490939">
    <property type="component" value="Unassembled WGS sequence"/>
</dbReference>
<dbReference type="InterPro" id="IPR037653">
    <property type="entry name" value="Cbp6"/>
</dbReference>
<evidence type="ECO:0000313" key="3">
    <source>
        <dbReference type="Proteomes" id="UP000447873"/>
    </source>
</evidence>
<evidence type="ECO:0000313" key="1">
    <source>
        <dbReference type="EMBL" id="KAE9965718.1"/>
    </source>
</evidence>
<dbReference type="Pfam" id="PF20180">
    <property type="entry name" value="UQCC2_CBP6"/>
    <property type="match status" value="1"/>
</dbReference>
<name>A0A8H3UXB6_VENIN</name>
<dbReference type="PANTHER" id="PTHR28250:SF1">
    <property type="entry name" value="CYTOCHROME B PRE-MRNA-PROCESSING PROTEIN 6"/>
    <property type="match status" value="1"/>
</dbReference>
<dbReference type="AlphaFoldDB" id="A0A8H3UXB6"/>
<proteinExistence type="predicted"/>
<reference evidence="2 3" key="1">
    <citation type="submission" date="2018-12" db="EMBL/GenBank/DDBJ databases">
        <title>Venturia inaequalis Genome Resource.</title>
        <authorList>
            <person name="Lichtner F.J."/>
        </authorList>
    </citation>
    <scope>NUCLEOTIDE SEQUENCE [LARGE SCALE GENOMIC DNA]</scope>
    <source>
        <strain evidence="2 3">120213</strain>
        <strain evidence="1 4">DMI_063113</strain>
    </source>
</reference>
<dbReference type="EMBL" id="WNWS01000136">
    <property type="protein sequence ID" value="KAE9978389.1"/>
    <property type="molecule type" value="Genomic_DNA"/>
</dbReference>
<dbReference type="GO" id="GO:0061671">
    <property type="term" value="C:Cbp3p-Cbp6 complex"/>
    <property type="evidence" value="ECO:0007669"/>
    <property type="project" value="InterPro"/>
</dbReference>
<dbReference type="EMBL" id="WNWR01001062">
    <property type="protein sequence ID" value="KAE9965718.1"/>
    <property type="molecule type" value="Genomic_DNA"/>
</dbReference>
<organism evidence="2 3">
    <name type="scientific">Venturia inaequalis</name>
    <name type="common">Apple scab fungus</name>
    <dbReference type="NCBI Taxonomy" id="5025"/>
    <lineage>
        <taxon>Eukaryota</taxon>
        <taxon>Fungi</taxon>
        <taxon>Dikarya</taxon>
        <taxon>Ascomycota</taxon>
        <taxon>Pezizomycotina</taxon>
        <taxon>Dothideomycetes</taxon>
        <taxon>Pleosporomycetidae</taxon>
        <taxon>Venturiales</taxon>
        <taxon>Venturiaceae</taxon>
        <taxon>Venturia</taxon>
    </lineage>
</organism>
<dbReference type="GO" id="GO:0034551">
    <property type="term" value="P:mitochondrial respiratory chain complex III assembly"/>
    <property type="evidence" value="ECO:0007669"/>
    <property type="project" value="TreeGrafter"/>
</dbReference>
<dbReference type="Proteomes" id="UP000447873">
    <property type="component" value="Unassembled WGS sequence"/>
</dbReference>
<gene>
    <name evidence="1" type="ORF">EG327_000369</name>
    <name evidence="2" type="ORF">EG328_001470</name>
</gene>
<keyword evidence="4" id="KW-1185">Reference proteome</keyword>
<evidence type="ECO:0000313" key="4">
    <source>
        <dbReference type="Proteomes" id="UP000490939"/>
    </source>
</evidence>
<accession>A0A8H3UXB6</accession>
<comment type="caution">
    <text evidence="2">The sequence shown here is derived from an EMBL/GenBank/DDBJ whole genome shotgun (WGS) entry which is preliminary data.</text>
</comment>
<sequence length="138" mass="15931">MSRSNIAKHYSRILSQWPKDLIRPEVQFAKVIQARAANATKIHEGQETAELKNVNALYSLLDNRYSKKYPVPKGLLRPTSSPTYYDDLLVQLNEVPTQSRWASLMARLKGLTMAVIQQQCKNQYKISSKWHHEAVDYN</sequence>
<dbReference type="PANTHER" id="PTHR28250">
    <property type="entry name" value="CYTOCHROME B PRE-MRNA-PROCESSING PROTEIN 6"/>
    <property type="match status" value="1"/>
</dbReference>
<evidence type="ECO:0000313" key="2">
    <source>
        <dbReference type="EMBL" id="KAE9978389.1"/>
    </source>
</evidence>